<dbReference type="AlphaFoldDB" id="A0AA97JX63"/>
<dbReference type="RefSeq" id="XP_054845052.1">
    <property type="nucleotide sequence ID" value="XM_054989077.1"/>
</dbReference>
<feature type="region of interest" description="Disordered" evidence="2">
    <location>
        <begin position="1"/>
        <end position="59"/>
    </location>
</feature>
<evidence type="ECO:0000256" key="2">
    <source>
        <dbReference type="SAM" id="MobiDB-lite"/>
    </source>
</evidence>
<gene>
    <name evidence="4 5" type="primary">MDFIC</name>
</gene>
<dbReference type="GO" id="GO:0050434">
    <property type="term" value="P:positive regulation of viral transcription"/>
    <property type="evidence" value="ECO:0007669"/>
    <property type="project" value="TreeGrafter"/>
</dbReference>
<feature type="compositionally biased region" description="Basic and acidic residues" evidence="2">
    <location>
        <begin position="30"/>
        <end position="46"/>
    </location>
</feature>
<evidence type="ECO:0000313" key="5">
    <source>
        <dbReference type="RefSeq" id="XP_054845052.1"/>
    </source>
</evidence>
<organism evidence="3 5">
    <name type="scientific">Eublepharis macularius</name>
    <name type="common">Leopard gecko</name>
    <name type="synonym">Cyrtodactylus macularius</name>
    <dbReference type="NCBI Taxonomy" id="481883"/>
    <lineage>
        <taxon>Eukaryota</taxon>
        <taxon>Metazoa</taxon>
        <taxon>Chordata</taxon>
        <taxon>Craniata</taxon>
        <taxon>Vertebrata</taxon>
        <taxon>Euteleostomi</taxon>
        <taxon>Lepidosauria</taxon>
        <taxon>Squamata</taxon>
        <taxon>Bifurcata</taxon>
        <taxon>Gekkota</taxon>
        <taxon>Eublepharidae</taxon>
        <taxon>Eublepharinae</taxon>
        <taxon>Eublepharis</taxon>
    </lineage>
</organism>
<feature type="compositionally biased region" description="Low complexity" evidence="2">
    <location>
        <begin position="14"/>
        <end position="23"/>
    </location>
</feature>
<dbReference type="GeneID" id="129336090"/>
<feature type="compositionally biased region" description="Low complexity" evidence="2">
    <location>
        <begin position="50"/>
        <end position="59"/>
    </location>
</feature>
<reference evidence="4 5" key="1">
    <citation type="submission" date="2025-04" db="UniProtKB">
        <authorList>
            <consortium name="RefSeq"/>
        </authorList>
    </citation>
    <scope>IDENTIFICATION</scope>
    <source>
        <tissue evidence="4 5">Blood</tissue>
    </source>
</reference>
<proteinExistence type="inferred from homology"/>
<feature type="region of interest" description="Disordered" evidence="2">
    <location>
        <begin position="74"/>
        <end position="96"/>
    </location>
</feature>
<accession>A0AA97JX63</accession>
<dbReference type="Proteomes" id="UP001190640">
    <property type="component" value="Chromosome 9"/>
</dbReference>
<dbReference type="Pfam" id="PF15316">
    <property type="entry name" value="MDFI"/>
    <property type="match status" value="1"/>
</dbReference>
<name>A0AA97JX63_EUBMA</name>
<dbReference type="RefSeq" id="XP_054845049.1">
    <property type="nucleotide sequence ID" value="XM_054989074.1"/>
</dbReference>
<dbReference type="PANTHER" id="PTHR15304">
    <property type="entry name" value="MYOD FAMILY INHIBITOR"/>
    <property type="match status" value="1"/>
</dbReference>
<evidence type="ECO:0000313" key="4">
    <source>
        <dbReference type="RefSeq" id="XP_054845049.1"/>
    </source>
</evidence>
<dbReference type="InterPro" id="IPR026134">
    <property type="entry name" value="MDFI/MDFIC"/>
</dbReference>
<dbReference type="GO" id="GO:0045892">
    <property type="term" value="P:negative regulation of DNA-templated transcription"/>
    <property type="evidence" value="ECO:0007669"/>
    <property type="project" value="TreeGrafter"/>
</dbReference>
<sequence length="244" mass="26429">MSRARETLPPGPEGPARAAPAERSLLIALPREKSEDRMAVEEREITEPSNNQNIQANTQAQSVWENNAHDDLVRTQPERLPQPSTSPLEKHKEETGRIQNGHAVLSNGSGIYNGVKLVAKDNRKFSAPVSQKMHRKIQSSLSVSSESSKKSSAYSHKPSSPEDCCVHCILACLFCEFVTLCSLVLGQASCGVCPSEACCCCCGEEMGDDCNCPCDMDCGIMDACCESSDCLEICMECCGICFPS</sequence>
<dbReference type="KEGG" id="emc:129336090"/>
<keyword evidence="3" id="KW-1185">Reference proteome</keyword>
<evidence type="ECO:0000256" key="1">
    <source>
        <dbReference type="ARBA" id="ARBA00025778"/>
    </source>
</evidence>
<evidence type="ECO:0000313" key="3">
    <source>
        <dbReference type="Proteomes" id="UP001190640"/>
    </source>
</evidence>
<dbReference type="GO" id="GO:0005737">
    <property type="term" value="C:cytoplasm"/>
    <property type="evidence" value="ECO:0007669"/>
    <property type="project" value="TreeGrafter"/>
</dbReference>
<dbReference type="GO" id="GO:0005634">
    <property type="term" value="C:nucleus"/>
    <property type="evidence" value="ECO:0007669"/>
    <property type="project" value="TreeGrafter"/>
</dbReference>
<dbReference type="CTD" id="29969"/>
<dbReference type="PANTHER" id="PTHR15304:SF0">
    <property type="entry name" value="MYOD FAMILY INHIBITOR DOMAIN-CONTAINING PROTEIN"/>
    <property type="match status" value="1"/>
</dbReference>
<protein>
    <submittedName>
        <fullName evidence="4 5">MyoD family inhibitor domain-containing protein isoform X1</fullName>
    </submittedName>
</protein>
<comment type="similarity">
    <text evidence="1">Belongs to the MDFI family.</text>
</comment>